<accession>A0AA46NQ88</accession>
<reference evidence="1" key="1">
    <citation type="journal article" date="2022" name="Front. Microbiol.">
        <title>Species classification and novel plasmid identifications in Arcobacter cryaerophilus and Arcobacter cryaerophilus-like organisms.</title>
        <authorList>
            <person name="Zhou G."/>
            <person name="Wang M."/>
            <person name="Wang H."/>
            <person name="Chen X."/>
            <person name="Gu Y."/>
            <person name="Shao Z."/>
            <person name="Zhang J."/>
            <person name="Zhang M."/>
        </authorList>
    </citation>
    <scope>NUCLEOTIDE SEQUENCE</scope>
    <source>
        <strain evidence="1">ICDCAC48</strain>
    </source>
</reference>
<evidence type="ECO:0000313" key="2">
    <source>
        <dbReference type="Proteomes" id="UP001164100"/>
    </source>
</evidence>
<proteinExistence type="predicted"/>
<dbReference type="RefSeq" id="WP_228280683.1">
    <property type="nucleotide sequence ID" value="NZ_CP026656.1"/>
</dbReference>
<evidence type="ECO:0000313" key="1">
    <source>
        <dbReference type="EMBL" id="UYF44264.1"/>
    </source>
</evidence>
<gene>
    <name evidence="1" type="ORF">NGX11_04815</name>
</gene>
<dbReference type="Proteomes" id="UP001164100">
    <property type="component" value="Chromosome"/>
</dbReference>
<protein>
    <submittedName>
        <fullName evidence="1">HobA family DNA replication regulator</fullName>
    </submittedName>
</protein>
<sequence>MHTSWTNNLQEFLNWTVDTIREDKLLSPWLEEKKFEWAPLVSKNITNILDKSYSILIITDKEREWFLNYILSNINSSKLNRPFLPFYDFSSFYKNLDQIKSEDDISNIKDMLKISFPNGYCFWYIGKSQDNRSTLAKITKSSFLWIFDEERQGSINLKSNDDGLDMKLLQMFRLYNKTISAALFANINVES</sequence>
<dbReference type="InterPro" id="IPR038381">
    <property type="entry name" value="HobA_sf"/>
</dbReference>
<name>A0AA46NQ88_9BACT</name>
<dbReference type="Pfam" id="PF12163">
    <property type="entry name" value="HobA"/>
    <property type="match status" value="1"/>
</dbReference>
<dbReference type="EMBL" id="CP099556">
    <property type="protein sequence ID" value="UYF44264.1"/>
    <property type="molecule type" value="Genomic_DNA"/>
</dbReference>
<organism evidence="1 2">
    <name type="scientific">Aliarcobacter cryaerophilus</name>
    <dbReference type="NCBI Taxonomy" id="28198"/>
    <lineage>
        <taxon>Bacteria</taxon>
        <taxon>Pseudomonadati</taxon>
        <taxon>Campylobacterota</taxon>
        <taxon>Epsilonproteobacteria</taxon>
        <taxon>Campylobacterales</taxon>
        <taxon>Arcobacteraceae</taxon>
        <taxon>Aliarcobacter</taxon>
    </lineage>
</organism>
<dbReference type="InterPro" id="IPR021011">
    <property type="entry name" value="HobA"/>
</dbReference>
<dbReference type="AlphaFoldDB" id="A0AA46NQ88"/>
<dbReference type="Gene3D" id="3.40.50.11670">
    <property type="entry name" value="DNA replication regulator HobA"/>
    <property type="match status" value="1"/>
</dbReference>